<dbReference type="Gene3D" id="3.40.50.620">
    <property type="entry name" value="HUPs"/>
    <property type="match status" value="2"/>
</dbReference>
<dbReference type="CDD" id="cd07958">
    <property type="entry name" value="Anticodon_Ia_Leu_BEm"/>
    <property type="match status" value="1"/>
</dbReference>
<evidence type="ECO:0000256" key="1">
    <source>
        <dbReference type="ARBA" id="ARBA00005594"/>
    </source>
</evidence>
<dbReference type="FunFam" id="3.40.50.620:FF:000003">
    <property type="entry name" value="Leucine--tRNA ligase"/>
    <property type="match status" value="1"/>
</dbReference>
<dbReference type="Pfam" id="PF00133">
    <property type="entry name" value="tRNA-synt_1"/>
    <property type="match status" value="2"/>
</dbReference>
<dbReference type="InterPro" id="IPR025709">
    <property type="entry name" value="Leu_tRNA-synth_edit"/>
</dbReference>
<dbReference type="SUPFAM" id="SSF52374">
    <property type="entry name" value="Nucleotidylyl transferase"/>
    <property type="match status" value="1"/>
</dbReference>
<dbReference type="GO" id="GO:0002161">
    <property type="term" value="F:aminoacyl-tRNA deacylase activity"/>
    <property type="evidence" value="ECO:0007669"/>
    <property type="project" value="InterPro"/>
</dbReference>
<dbReference type="InterPro" id="IPR001412">
    <property type="entry name" value="aa-tRNA-synth_I_CS"/>
</dbReference>
<dbReference type="GO" id="GO:0005524">
    <property type="term" value="F:ATP binding"/>
    <property type="evidence" value="ECO:0007669"/>
    <property type="project" value="UniProtKB-UniRule"/>
</dbReference>
<dbReference type="InterPro" id="IPR009008">
    <property type="entry name" value="Val/Leu/Ile-tRNA-synth_edit"/>
</dbReference>
<evidence type="ECO:0000259" key="12">
    <source>
        <dbReference type="Pfam" id="PF08264"/>
    </source>
</evidence>
<comment type="caution">
    <text evidence="14">The sequence shown here is derived from an EMBL/GenBank/DDBJ whole genome shotgun (WGS) entry which is preliminary data.</text>
</comment>
<dbReference type="Pfam" id="PF08264">
    <property type="entry name" value="Anticodon_1"/>
    <property type="match status" value="1"/>
</dbReference>
<evidence type="ECO:0000256" key="9">
    <source>
        <dbReference type="HAMAP-Rule" id="MF_00049"/>
    </source>
</evidence>
<evidence type="ECO:0000256" key="7">
    <source>
        <dbReference type="ARBA" id="ARBA00023146"/>
    </source>
</evidence>
<organism evidence="14 15">
    <name type="scientific">Candidatus Yanofskybacteria bacterium RIFCSPLOWO2_02_FULL_44_18</name>
    <dbReference type="NCBI Taxonomy" id="1802705"/>
    <lineage>
        <taxon>Bacteria</taxon>
        <taxon>Candidatus Yanofskyibacteriota</taxon>
    </lineage>
</organism>
<feature type="domain" description="Leucyl-tRNA synthetase editing" evidence="13">
    <location>
        <begin position="220"/>
        <end position="360"/>
    </location>
</feature>
<dbReference type="FunFam" id="1.10.730.10:FF:000002">
    <property type="entry name" value="Leucine--tRNA ligase"/>
    <property type="match status" value="1"/>
</dbReference>
<keyword evidence="4 9" id="KW-0547">Nucleotide-binding</keyword>
<dbReference type="FunFam" id="3.40.50.620:FF:000056">
    <property type="entry name" value="Leucine--tRNA ligase"/>
    <property type="match status" value="1"/>
</dbReference>
<feature type="domain" description="Methionyl/Valyl/Leucyl/Isoleucyl-tRNA synthetase anticodon-binding" evidence="12">
    <location>
        <begin position="616"/>
        <end position="720"/>
    </location>
</feature>
<dbReference type="Proteomes" id="UP000177111">
    <property type="component" value="Unassembled WGS sequence"/>
</dbReference>
<comment type="similarity">
    <text evidence="1 9 10">Belongs to the class-I aminoacyl-tRNA synthetase family.</text>
</comment>
<keyword evidence="5 9" id="KW-0067">ATP-binding</keyword>
<protein>
    <recommendedName>
        <fullName evidence="9">Leucine--tRNA ligase</fullName>
        <ecNumber evidence="9">6.1.1.4</ecNumber>
    </recommendedName>
    <alternativeName>
        <fullName evidence="9">Leucyl-tRNA synthetase</fullName>
        <shortName evidence="9">LeuRS</shortName>
    </alternativeName>
</protein>
<dbReference type="AlphaFoldDB" id="A0A1F8H1S3"/>
<dbReference type="GO" id="GO:0005829">
    <property type="term" value="C:cytosol"/>
    <property type="evidence" value="ECO:0007669"/>
    <property type="project" value="TreeGrafter"/>
</dbReference>
<name>A0A1F8H1S3_9BACT</name>
<dbReference type="InterPro" id="IPR002302">
    <property type="entry name" value="Leu-tRNA-ligase"/>
</dbReference>
<keyword evidence="7 9" id="KW-0030">Aminoacyl-tRNA synthetase</keyword>
<dbReference type="GO" id="GO:0006429">
    <property type="term" value="P:leucyl-tRNA aminoacylation"/>
    <property type="evidence" value="ECO:0007669"/>
    <property type="project" value="UniProtKB-UniRule"/>
</dbReference>
<evidence type="ECO:0000259" key="11">
    <source>
        <dbReference type="Pfam" id="PF00133"/>
    </source>
</evidence>
<dbReference type="PANTHER" id="PTHR43740:SF2">
    <property type="entry name" value="LEUCINE--TRNA LIGASE, MITOCHONDRIAL"/>
    <property type="match status" value="1"/>
</dbReference>
<dbReference type="PANTHER" id="PTHR43740">
    <property type="entry name" value="LEUCYL-TRNA SYNTHETASE"/>
    <property type="match status" value="1"/>
</dbReference>
<dbReference type="InterPro" id="IPR009080">
    <property type="entry name" value="tRNAsynth_Ia_anticodon-bd"/>
</dbReference>
<evidence type="ECO:0000256" key="5">
    <source>
        <dbReference type="ARBA" id="ARBA00022840"/>
    </source>
</evidence>
<evidence type="ECO:0000256" key="10">
    <source>
        <dbReference type="RuleBase" id="RU363035"/>
    </source>
</evidence>
<evidence type="ECO:0000313" key="15">
    <source>
        <dbReference type="Proteomes" id="UP000177111"/>
    </source>
</evidence>
<sequence>MKYDPSKIEKRWQKYWQEIGIGKADNNSSKKKKYILTEFPYPSGEGLHMGHLRPYTAGDVYSRFHRMNGFEVLYPIGWDAFGLPAENFALKKGVHPRISTANNIENAKKQLLSWGMSFDWSREINTTDPEYYKWTQWIFLQLFKAGLAYEATGLINWCPSCKTGLANEEVIDGKCERCGTVVEKKELRQWYLKITAYADKLLDGLKYLPEWPGPVKLQQENWIGRSEGALIKFSILHFQFSEELEVFTTRADTLFGATFLVISPELAKRWIDSGWQAPDDVGKYVKISLAKEERQRTAEDKDKTGVDTGVKAINPANKKEIPIWVADYVLGGYGTGAIMAVPQHDERDKEFAKKFGLLIVDEPLVPINEAIEKFGTKKIQYKLRDWVFSRQRYWGEPIPLVHCDKCGIVPVSEDDLPVTLPEVEKYEPTGTGESPLAAIEEWVNTKCPECGGDGKRETNTMPQWAGSSWYWLRYADPKNKNELADKSALKYWTPVDVYFGGMEHTTLHLLYSRFWNLFLYDQGYITEKEPYLKRIPHGIVLGSDGEKMSKSRGNVVNPDEILEKYGADTMRMYELFLGPHESTVSWNSKGIVGVKRFLDRVFGFIFDESAPESKTVHKLIKKITEDISSIKFNTAVAAFMQFLNENVRLNKKDWEKFIILLAPFAPHATEEIWHEVMKNKDSVHAQLWPVYDSGLILDEKVKIVVQINGKVRDMIEADSGLTESEAKELALGSEKVKKYLKSGNIGKIIYIQDRLINFVV</sequence>
<feature type="short sequence motif" description="'KMSKS' region" evidence="9">
    <location>
        <begin position="547"/>
        <end position="551"/>
    </location>
</feature>
<dbReference type="InterPro" id="IPR002300">
    <property type="entry name" value="aa-tRNA-synth_Ia"/>
</dbReference>
<evidence type="ECO:0000256" key="3">
    <source>
        <dbReference type="ARBA" id="ARBA00022598"/>
    </source>
</evidence>
<dbReference type="Gene3D" id="3.10.20.590">
    <property type="match status" value="1"/>
</dbReference>
<evidence type="ECO:0000259" key="13">
    <source>
        <dbReference type="Pfam" id="PF13603"/>
    </source>
</evidence>
<keyword evidence="6 9" id="KW-0648">Protein biosynthesis</keyword>
<dbReference type="HAMAP" id="MF_00049_B">
    <property type="entry name" value="Leu_tRNA_synth_B"/>
    <property type="match status" value="1"/>
</dbReference>
<gene>
    <name evidence="9" type="primary">leuS</name>
    <name evidence="14" type="ORF">A3I96_02700</name>
</gene>
<dbReference type="EC" id="6.1.1.4" evidence="9"/>
<dbReference type="CDD" id="cd00812">
    <property type="entry name" value="LeuRS_core"/>
    <property type="match status" value="1"/>
</dbReference>
<dbReference type="GO" id="GO:0004823">
    <property type="term" value="F:leucine-tRNA ligase activity"/>
    <property type="evidence" value="ECO:0007669"/>
    <property type="project" value="UniProtKB-UniRule"/>
</dbReference>
<comment type="caution">
    <text evidence="9">Lacks conserved residue(s) required for the propagation of feature annotation.</text>
</comment>
<dbReference type="SUPFAM" id="SSF47323">
    <property type="entry name" value="Anticodon-binding domain of a subclass of class I aminoacyl-tRNA synthetases"/>
    <property type="match status" value="1"/>
</dbReference>
<evidence type="ECO:0000256" key="6">
    <source>
        <dbReference type="ARBA" id="ARBA00022917"/>
    </source>
</evidence>
<evidence type="ECO:0000256" key="8">
    <source>
        <dbReference type="ARBA" id="ARBA00047469"/>
    </source>
</evidence>
<evidence type="ECO:0000313" key="14">
    <source>
        <dbReference type="EMBL" id="OGN31481.1"/>
    </source>
</evidence>
<feature type="domain" description="Aminoacyl-tRNA synthetase class Ia" evidence="11">
    <location>
        <begin position="382"/>
        <end position="574"/>
    </location>
</feature>
<dbReference type="EMBL" id="MGKT01000001">
    <property type="protein sequence ID" value="OGN31481.1"/>
    <property type="molecule type" value="Genomic_DNA"/>
</dbReference>
<evidence type="ECO:0000256" key="2">
    <source>
        <dbReference type="ARBA" id="ARBA00022490"/>
    </source>
</evidence>
<comment type="subcellular location">
    <subcellularLocation>
        <location evidence="9">Cytoplasm</location>
    </subcellularLocation>
</comment>
<accession>A0A1F8H1S3</accession>
<keyword evidence="3 9" id="KW-0436">Ligase</keyword>
<dbReference type="PROSITE" id="PS00178">
    <property type="entry name" value="AA_TRNA_LIGASE_I"/>
    <property type="match status" value="1"/>
</dbReference>
<proteinExistence type="inferred from homology"/>
<feature type="binding site" evidence="9">
    <location>
        <position position="550"/>
    </location>
    <ligand>
        <name>ATP</name>
        <dbReference type="ChEBI" id="CHEBI:30616"/>
    </ligand>
</feature>
<evidence type="ECO:0000256" key="4">
    <source>
        <dbReference type="ARBA" id="ARBA00022741"/>
    </source>
</evidence>
<feature type="domain" description="Aminoacyl-tRNA synthetase class Ia" evidence="11">
    <location>
        <begin position="12"/>
        <end position="208"/>
    </location>
</feature>
<dbReference type="InterPro" id="IPR014729">
    <property type="entry name" value="Rossmann-like_a/b/a_fold"/>
</dbReference>
<dbReference type="Pfam" id="PF13603">
    <property type="entry name" value="tRNA-synt_1_2"/>
    <property type="match status" value="1"/>
</dbReference>
<dbReference type="Gene3D" id="1.10.730.10">
    <property type="entry name" value="Isoleucyl-tRNA Synthetase, Domain 1"/>
    <property type="match status" value="1"/>
</dbReference>
<comment type="catalytic activity">
    <reaction evidence="8 9">
        <text>tRNA(Leu) + L-leucine + ATP = L-leucyl-tRNA(Leu) + AMP + diphosphate</text>
        <dbReference type="Rhea" id="RHEA:11688"/>
        <dbReference type="Rhea" id="RHEA-COMP:9613"/>
        <dbReference type="Rhea" id="RHEA-COMP:9622"/>
        <dbReference type="ChEBI" id="CHEBI:30616"/>
        <dbReference type="ChEBI" id="CHEBI:33019"/>
        <dbReference type="ChEBI" id="CHEBI:57427"/>
        <dbReference type="ChEBI" id="CHEBI:78442"/>
        <dbReference type="ChEBI" id="CHEBI:78494"/>
        <dbReference type="ChEBI" id="CHEBI:456215"/>
        <dbReference type="EC" id="6.1.1.4"/>
    </reaction>
</comment>
<dbReference type="InterPro" id="IPR013155">
    <property type="entry name" value="M/V/L/I-tRNA-synth_anticd-bd"/>
</dbReference>
<reference evidence="14 15" key="1">
    <citation type="journal article" date="2016" name="Nat. Commun.">
        <title>Thousands of microbial genomes shed light on interconnected biogeochemical processes in an aquifer system.</title>
        <authorList>
            <person name="Anantharaman K."/>
            <person name="Brown C.T."/>
            <person name="Hug L.A."/>
            <person name="Sharon I."/>
            <person name="Castelle C.J."/>
            <person name="Probst A.J."/>
            <person name="Thomas B.C."/>
            <person name="Singh A."/>
            <person name="Wilkins M.J."/>
            <person name="Karaoz U."/>
            <person name="Brodie E.L."/>
            <person name="Williams K.H."/>
            <person name="Hubbard S.S."/>
            <person name="Banfield J.F."/>
        </authorList>
    </citation>
    <scope>NUCLEOTIDE SEQUENCE [LARGE SCALE GENOMIC DNA]</scope>
</reference>
<keyword evidence="2 9" id="KW-0963">Cytoplasm</keyword>
<dbReference type="SUPFAM" id="SSF50677">
    <property type="entry name" value="ValRS/IleRS/LeuRS editing domain"/>
    <property type="match status" value="1"/>
</dbReference>
<dbReference type="PRINTS" id="PR00985">
    <property type="entry name" value="TRNASYNTHLEU"/>
</dbReference>